<feature type="compositionally biased region" description="Basic and acidic residues" evidence="1">
    <location>
        <begin position="71"/>
        <end position="94"/>
    </location>
</feature>
<evidence type="ECO:0000256" key="1">
    <source>
        <dbReference type="SAM" id="MobiDB-lite"/>
    </source>
</evidence>
<sequence length="225" mass="25230">MYTSKKSGSGKRMTSPSSVCSSARSSSSSSNVSSDSDSTDCQLNTLELQLRVVRIEIKIIKLKGKKRKLERKLAKSVKGDKTKSQDGREEEPKSKSSSSPSYLKGKRARAAEERLLVRQMIEKLTTYDFNMLMGILRSTDEFDFDSMEPEEFEFIKNYVKSKLARGRMASSTSPTGAFPSSRERFSPMTKDLAHAPMTIETVAWKAPGSEVPFYDSEDDLLLNTY</sequence>
<feature type="compositionally biased region" description="Low complexity" evidence="1">
    <location>
        <begin position="15"/>
        <end position="36"/>
    </location>
</feature>
<dbReference type="EMBL" id="CAXLJM020000042">
    <property type="protein sequence ID" value="CAL8109795.1"/>
    <property type="molecule type" value="Genomic_DNA"/>
</dbReference>
<feature type="region of interest" description="Disordered" evidence="1">
    <location>
        <begin position="1"/>
        <end position="40"/>
    </location>
</feature>
<name>A0ABP1QRQ5_9HEXA</name>
<dbReference type="Proteomes" id="UP001642540">
    <property type="component" value="Unassembled WGS sequence"/>
</dbReference>
<keyword evidence="3" id="KW-1185">Reference proteome</keyword>
<feature type="region of interest" description="Disordered" evidence="1">
    <location>
        <begin position="71"/>
        <end position="106"/>
    </location>
</feature>
<organism evidence="2 3">
    <name type="scientific">Orchesella dallaii</name>
    <dbReference type="NCBI Taxonomy" id="48710"/>
    <lineage>
        <taxon>Eukaryota</taxon>
        <taxon>Metazoa</taxon>
        <taxon>Ecdysozoa</taxon>
        <taxon>Arthropoda</taxon>
        <taxon>Hexapoda</taxon>
        <taxon>Collembola</taxon>
        <taxon>Entomobryomorpha</taxon>
        <taxon>Entomobryoidea</taxon>
        <taxon>Orchesellidae</taxon>
        <taxon>Orchesellinae</taxon>
        <taxon>Orchesella</taxon>
    </lineage>
</organism>
<proteinExistence type="predicted"/>
<comment type="caution">
    <text evidence="2">The sequence shown here is derived from an EMBL/GenBank/DDBJ whole genome shotgun (WGS) entry which is preliminary data.</text>
</comment>
<reference evidence="2 3" key="1">
    <citation type="submission" date="2024-08" db="EMBL/GenBank/DDBJ databases">
        <authorList>
            <person name="Cucini C."/>
            <person name="Frati F."/>
        </authorList>
    </citation>
    <scope>NUCLEOTIDE SEQUENCE [LARGE SCALE GENOMIC DNA]</scope>
</reference>
<accession>A0ABP1QRQ5</accession>
<gene>
    <name evidence="2" type="ORF">ODALV1_LOCUS13698</name>
</gene>
<evidence type="ECO:0008006" key="4">
    <source>
        <dbReference type="Google" id="ProtNLM"/>
    </source>
</evidence>
<evidence type="ECO:0000313" key="3">
    <source>
        <dbReference type="Proteomes" id="UP001642540"/>
    </source>
</evidence>
<evidence type="ECO:0000313" key="2">
    <source>
        <dbReference type="EMBL" id="CAL8109795.1"/>
    </source>
</evidence>
<protein>
    <recommendedName>
        <fullName evidence="4">NET domain-containing protein</fullName>
    </recommendedName>
</protein>